<protein>
    <submittedName>
        <fullName evidence="2">Uncharacterized protein</fullName>
    </submittedName>
</protein>
<dbReference type="EMBL" id="HBEY01023678">
    <property type="protein sequence ID" value="CAD8607893.1"/>
    <property type="molecule type" value="Transcribed_RNA"/>
</dbReference>
<gene>
    <name evidence="2" type="ORF">CPEL01642_LOCUS11270</name>
</gene>
<organism evidence="2">
    <name type="scientific">Coccolithus braarudii</name>
    <dbReference type="NCBI Taxonomy" id="221442"/>
    <lineage>
        <taxon>Eukaryota</taxon>
        <taxon>Haptista</taxon>
        <taxon>Haptophyta</taxon>
        <taxon>Prymnesiophyceae</taxon>
        <taxon>Coccolithales</taxon>
        <taxon>Coccolithaceae</taxon>
        <taxon>Coccolithus</taxon>
    </lineage>
</organism>
<evidence type="ECO:0000256" key="1">
    <source>
        <dbReference type="SAM" id="MobiDB-lite"/>
    </source>
</evidence>
<accession>A0A7S0LBD5</accession>
<feature type="region of interest" description="Disordered" evidence="1">
    <location>
        <begin position="67"/>
        <end position="91"/>
    </location>
</feature>
<sequence length="161" mass="17140">MCLQHLLDRVQVVGFHKQTAPAPAPASTPTFTPTSTPTTLPTTSPTPTPECMSAQPVRAALELCGSDRVPPREGKRHWDASEKGGVCDGAHESKSDYAYGGLRAATRQACGSSPHLCPPYAKALRAARIQQPSWQRGKRRASERASAALPRGLGGAVVNRF</sequence>
<name>A0A7S0LBD5_9EUKA</name>
<reference evidence="2" key="1">
    <citation type="submission" date="2021-01" db="EMBL/GenBank/DDBJ databases">
        <authorList>
            <person name="Corre E."/>
            <person name="Pelletier E."/>
            <person name="Niang G."/>
            <person name="Scheremetjew M."/>
            <person name="Finn R."/>
            <person name="Kale V."/>
            <person name="Holt S."/>
            <person name="Cochrane G."/>
            <person name="Meng A."/>
            <person name="Brown T."/>
            <person name="Cohen L."/>
        </authorList>
    </citation>
    <scope>NUCLEOTIDE SEQUENCE</scope>
    <source>
        <strain evidence="2">PLY182g</strain>
    </source>
</reference>
<evidence type="ECO:0000313" key="2">
    <source>
        <dbReference type="EMBL" id="CAD8607893.1"/>
    </source>
</evidence>
<feature type="compositionally biased region" description="Low complexity" evidence="1">
    <location>
        <begin position="19"/>
        <end position="45"/>
    </location>
</feature>
<dbReference type="AlphaFoldDB" id="A0A7S0LBD5"/>
<proteinExistence type="predicted"/>
<feature type="region of interest" description="Disordered" evidence="1">
    <location>
        <begin position="18"/>
        <end position="50"/>
    </location>
</feature>
<feature type="compositionally biased region" description="Basic and acidic residues" evidence="1">
    <location>
        <begin position="69"/>
        <end position="82"/>
    </location>
</feature>